<dbReference type="KEGG" id="sdyn:Mal52_29720"/>
<dbReference type="GO" id="GO:0016020">
    <property type="term" value="C:membrane"/>
    <property type="evidence" value="ECO:0007669"/>
    <property type="project" value="GOC"/>
</dbReference>
<dbReference type="SUPFAM" id="SSF47336">
    <property type="entry name" value="ACP-like"/>
    <property type="match status" value="1"/>
</dbReference>
<dbReference type="InterPro" id="IPR003231">
    <property type="entry name" value="ACP"/>
</dbReference>
<dbReference type="Pfam" id="PF00550">
    <property type="entry name" value="PP-binding"/>
    <property type="match status" value="1"/>
</dbReference>
<dbReference type="GO" id="GO:0000036">
    <property type="term" value="F:acyl carrier activity"/>
    <property type="evidence" value="ECO:0007669"/>
    <property type="project" value="TreeGrafter"/>
</dbReference>
<accession>A0A517ZPX6</accession>
<dbReference type="OrthoDB" id="9810922at2"/>
<evidence type="ECO:0000313" key="4">
    <source>
        <dbReference type="EMBL" id="QDU44490.1"/>
    </source>
</evidence>
<dbReference type="GO" id="GO:0005829">
    <property type="term" value="C:cytosol"/>
    <property type="evidence" value="ECO:0007669"/>
    <property type="project" value="TreeGrafter"/>
</dbReference>
<dbReference type="PROSITE" id="PS50075">
    <property type="entry name" value="CARRIER"/>
    <property type="match status" value="1"/>
</dbReference>
<dbReference type="RefSeq" id="WP_145376846.1">
    <property type="nucleotide sequence ID" value="NZ_CP036270.1"/>
</dbReference>
<sequence>MNPEEIRQAILEILTRIVPDEDLSELDDSVSFREQIELDSMDFLDIVMELRKQYRVQIPEDDYIHLDTMDGTVNYLTPLMRDIQSPA</sequence>
<dbReference type="PANTHER" id="PTHR20863">
    <property type="entry name" value="ACYL CARRIER PROTEIN"/>
    <property type="match status" value="1"/>
</dbReference>
<keyword evidence="2" id="KW-0597">Phosphoprotein</keyword>
<dbReference type="AlphaFoldDB" id="A0A517ZPX6"/>
<reference evidence="4 5" key="1">
    <citation type="submission" date="2019-02" db="EMBL/GenBank/DDBJ databases">
        <title>Deep-cultivation of Planctomycetes and their phenomic and genomic characterization uncovers novel biology.</title>
        <authorList>
            <person name="Wiegand S."/>
            <person name="Jogler M."/>
            <person name="Boedeker C."/>
            <person name="Pinto D."/>
            <person name="Vollmers J."/>
            <person name="Rivas-Marin E."/>
            <person name="Kohn T."/>
            <person name="Peeters S.H."/>
            <person name="Heuer A."/>
            <person name="Rast P."/>
            <person name="Oberbeckmann S."/>
            <person name="Bunk B."/>
            <person name="Jeske O."/>
            <person name="Meyerdierks A."/>
            <person name="Storesund J.E."/>
            <person name="Kallscheuer N."/>
            <person name="Luecker S."/>
            <person name="Lage O.M."/>
            <person name="Pohl T."/>
            <person name="Merkel B.J."/>
            <person name="Hornburger P."/>
            <person name="Mueller R.-W."/>
            <person name="Bruemmer F."/>
            <person name="Labrenz M."/>
            <person name="Spormann A.M."/>
            <person name="Op den Camp H."/>
            <person name="Overmann J."/>
            <person name="Amann R."/>
            <person name="Jetten M.S.M."/>
            <person name="Mascher T."/>
            <person name="Medema M.H."/>
            <person name="Devos D.P."/>
            <person name="Kaster A.-K."/>
            <person name="Ovreas L."/>
            <person name="Rohde M."/>
            <person name="Galperin M.Y."/>
            <person name="Jogler C."/>
        </authorList>
    </citation>
    <scope>NUCLEOTIDE SEQUENCE [LARGE SCALE GENOMIC DNA]</scope>
    <source>
        <strain evidence="4 5">Mal52</strain>
    </source>
</reference>
<feature type="domain" description="Carrier" evidence="3">
    <location>
        <begin position="1"/>
        <end position="80"/>
    </location>
</feature>
<dbReference type="InterPro" id="IPR036736">
    <property type="entry name" value="ACP-like_sf"/>
</dbReference>
<dbReference type="GO" id="GO:0000035">
    <property type="term" value="F:acyl binding"/>
    <property type="evidence" value="ECO:0007669"/>
    <property type="project" value="TreeGrafter"/>
</dbReference>
<gene>
    <name evidence="4" type="ORF">Mal52_29720</name>
</gene>
<evidence type="ECO:0000256" key="2">
    <source>
        <dbReference type="ARBA" id="ARBA00022553"/>
    </source>
</evidence>
<dbReference type="PANTHER" id="PTHR20863:SF76">
    <property type="entry name" value="CARRIER DOMAIN-CONTAINING PROTEIN"/>
    <property type="match status" value="1"/>
</dbReference>
<proteinExistence type="predicted"/>
<keyword evidence="1" id="KW-0596">Phosphopantetheine</keyword>
<dbReference type="GO" id="GO:0009245">
    <property type="term" value="P:lipid A biosynthetic process"/>
    <property type="evidence" value="ECO:0007669"/>
    <property type="project" value="TreeGrafter"/>
</dbReference>
<evidence type="ECO:0000256" key="1">
    <source>
        <dbReference type="ARBA" id="ARBA00022450"/>
    </source>
</evidence>
<organism evidence="4 5">
    <name type="scientific">Symmachiella dynata</name>
    <dbReference type="NCBI Taxonomy" id="2527995"/>
    <lineage>
        <taxon>Bacteria</taxon>
        <taxon>Pseudomonadati</taxon>
        <taxon>Planctomycetota</taxon>
        <taxon>Planctomycetia</taxon>
        <taxon>Planctomycetales</taxon>
        <taxon>Planctomycetaceae</taxon>
        <taxon>Symmachiella</taxon>
    </lineage>
</organism>
<dbReference type="Proteomes" id="UP000319383">
    <property type="component" value="Chromosome"/>
</dbReference>
<protein>
    <submittedName>
        <fullName evidence="4">Acyl carrier protein</fullName>
    </submittedName>
</protein>
<dbReference type="Gene3D" id="1.10.1200.10">
    <property type="entry name" value="ACP-like"/>
    <property type="match status" value="1"/>
</dbReference>
<name>A0A517ZPX6_9PLAN</name>
<evidence type="ECO:0000313" key="5">
    <source>
        <dbReference type="Proteomes" id="UP000319383"/>
    </source>
</evidence>
<dbReference type="EMBL" id="CP036276">
    <property type="protein sequence ID" value="QDU44490.1"/>
    <property type="molecule type" value="Genomic_DNA"/>
</dbReference>
<keyword evidence="5" id="KW-1185">Reference proteome</keyword>
<dbReference type="InterPro" id="IPR009081">
    <property type="entry name" value="PP-bd_ACP"/>
</dbReference>
<evidence type="ECO:0000259" key="3">
    <source>
        <dbReference type="PROSITE" id="PS50075"/>
    </source>
</evidence>